<dbReference type="GO" id="GO:0070840">
    <property type="term" value="F:dynein complex binding"/>
    <property type="evidence" value="ECO:0007669"/>
    <property type="project" value="UniProtKB-UniRule"/>
</dbReference>
<evidence type="ECO:0000256" key="2">
    <source>
        <dbReference type="ARBA" id="ARBA00022490"/>
    </source>
</evidence>
<comment type="domain">
    <text evidence="11">Dimerization mediated by the LisH domain may be required to activate dynein.</text>
</comment>
<dbReference type="GO" id="GO:0051012">
    <property type="term" value="P:microtubule sliding"/>
    <property type="evidence" value="ECO:0007669"/>
    <property type="project" value="UniProtKB-UniRule"/>
</dbReference>
<dbReference type="Gene3D" id="1.20.960.30">
    <property type="match status" value="1"/>
</dbReference>
<dbReference type="HAMAP" id="MF_03141">
    <property type="entry name" value="lis1"/>
    <property type="match status" value="1"/>
</dbReference>
<feature type="repeat" description="WD" evidence="12">
    <location>
        <begin position="150"/>
        <end position="191"/>
    </location>
</feature>
<dbReference type="PRINTS" id="PR00320">
    <property type="entry name" value="GPROTEINBRPT"/>
</dbReference>
<gene>
    <name evidence="11" type="primary">PAC1</name>
    <name evidence="11" type="synonym">LIS1</name>
    <name evidence="14" type="ORF">MKK02DRAFT_35677</name>
</gene>
<dbReference type="PANTHER" id="PTHR19846">
    <property type="entry name" value="WD40 REPEAT PROTEIN"/>
    <property type="match status" value="1"/>
</dbReference>
<feature type="repeat" description="WD" evidence="12">
    <location>
        <begin position="434"/>
        <end position="450"/>
    </location>
</feature>
<dbReference type="GO" id="GO:0046540">
    <property type="term" value="C:U4/U6 x U5 tri-snRNP complex"/>
    <property type="evidence" value="ECO:0007669"/>
    <property type="project" value="TreeGrafter"/>
</dbReference>
<evidence type="ECO:0000256" key="3">
    <source>
        <dbReference type="ARBA" id="ARBA00022574"/>
    </source>
</evidence>
<evidence type="ECO:0000256" key="7">
    <source>
        <dbReference type="ARBA" id="ARBA00022776"/>
    </source>
</evidence>
<keyword evidence="3 12" id="KW-0853">WD repeat</keyword>
<dbReference type="PROSITE" id="PS50896">
    <property type="entry name" value="LISH"/>
    <property type="match status" value="1"/>
</dbReference>
<dbReference type="PIRSF" id="PIRSF037647">
    <property type="entry name" value="Dynein_regulator_Lis1"/>
    <property type="match status" value="1"/>
</dbReference>
<organism evidence="14 15">
    <name type="scientific">Dioszegia hungarica</name>
    <dbReference type="NCBI Taxonomy" id="4972"/>
    <lineage>
        <taxon>Eukaryota</taxon>
        <taxon>Fungi</taxon>
        <taxon>Dikarya</taxon>
        <taxon>Basidiomycota</taxon>
        <taxon>Agaricomycotina</taxon>
        <taxon>Tremellomycetes</taxon>
        <taxon>Tremellales</taxon>
        <taxon>Bulleribasidiaceae</taxon>
        <taxon>Dioszegia</taxon>
    </lineage>
</organism>
<protein>
    <recommendedName>
        <fullName evidence="11">Nuclear distribution protein PAC1</fullName>
    </recommendedName>
    <alternativeName>
        <fullName evidence="11">Lissencephaly-1 homolog</fullName>
        <shortName evidence="11">LIS-1</shortName>
    </alternativeName>
    <alternativeName>
        <fullName evidence="11">nudF homolog</fullName>
    </alternativeName>
</protein>
<feature type="repeat" description="WD" evidence="12">
    <location>
        <begin position="193"/>
        <end position="234"/>
    </location>
</feature>
<dbReference type="PROSITE" id="PS50082">
    <property type="entry name" value="WD_REPEATS_2"/>
    <property type="match status" value="7"/>
</dbReference>
<evidence type="ECO:0000256" key="9">
    <source>
        <dbReference type="ARBA" id="ARBA00023212"/>
    </source>
</evidence>
<sequence>MSGLLSERQKDELHKSMLSYLHSAGLRETYDALKRETDNADFEVDDPKAKWVGLLEKKWTSVIRLQKKIMDLESRNAALIQELASPHRPTASSSTAPFIPRLPARQTLTSHRSPITKIAFHPVWTVLASASEDATVKVWDWEGGELERTVKGHTKAVMDVDFDQRGTFMVTCSTDLTIKLWDTSNEYTNVKTLHGHDHSVSAVRFTPSGDMLVSASRDKTMRVWEVASGYCVRTFSGHSDWVREVVPSDDGRWLLSCSSDQTARVWDFSNGETKAELRGHEHVVECAVFAPVNTYPSIRELAGLQNTPAESRPKSPGAYIATGSRDKSIRLWDAQTGQCLRIFTGHDNWVRALVFHPSGKYLLSASDDKTVRIWDIAQGRCTKTIEAHGHFVTCMAWGRAGVGGTVGAAAGGDGKVNGTAGANGAAVQEVRRVNVLATGSVDQTVKIWTP</sequence>
<dbReference type="SUPFAM" id="SSF109925">
    <property type="entry name" value="Lissencephaly-1 protein (Lis-1, PAF-AH alpha) N-terminal domain"/>
    <property type="match status" value="1"/>
</dbReference>
<evidence type="ECO:0000256" key="8">
    <source>
        <dbReference type="ARBA" id="ARBA00023054"/>
    </source>
</evidence>
<reference evidence="14" key="1">
    <citation type="journal article" date="2022" name="G3 (Bethesda)">
        <title>High quality genome of the basidiomycete yeast Dioszegia hungarica PDD-24b-2 isolated from cloud water.</title>
        <authorList>
            <person name="Jarrige D."/>
            <person name="Haridas S."/>
            <person name="Bleykasten-Grosshans C."/>
            <person name="Joly M."/>
            <person name="Nadalig T."/>
            <person name="Sancelme M."/>
            <person name="Vuilleumier S."/>
            <person name="Grigoriev I.V."/>
            <person name="Amato P."/>
            <person name="Bringel F."/>
        </authorList>
    </citation>
    <scope>NUCLEOTIDE SEQUENCE</scope>
    <source>
        <strain evidence="14">PDD-24b-2</strain>
    </source>
</reference>
<dbReference type="InterPro" id="IPR020472">
    <property type="entry name" value="WD40_PAC1"/>
</dbReference>
<dbReference type="FunFam" id="2.130.10.10:FF:000342">
    <property type="entry name" value="Nuclear distribution protein PAC1"/>
    <property type="match status" value="1"/>
</dbReference>
<comment type="caution">
    <text evidence="14">The sequence shown here is derived from an EMBL/GenBank/DDBJ whole genome shotgun (WGS) entry which is preliminary data.</text>
</comment>
<dbReference type="InterPro" id="IPR056795">
    <property type="entry name" value="PAC1-like_LisH-like_dom"/>
</dbReference>
<dbReference type="GO" id="GO:0005874">
    <property type="term" value="C:microtubule"/>
    <property type="evidence" value="ECO:0007669"/>
    <property type="project" value="UniProtKB-KW"/>
</dbReference>
<evidence type="ECO:0000256" key="12">
    <source>
        <dbReference type="PROSITE-ProRule" id="PRU00221"/>
    </source>
</evidence>
<dbReference type="InterPro" id="IPR019775">
    <property type="entry name" value="WD40_repeat_CS"/>
</dbReference>
<feature type="repeat" description="WD" evidence="12">
    <location>
        <begin position="317"/>
        <end position="342"/>
    </location>
</feature>
<name>A0AA38LPG6_9TREE</name>
<dbReference type="InterPro" id="IPR037190">
    <property type="entry name" value="LIS1_N"/>
</dbReference>
<dbReference type="GO" id="GO:0000132">
    <property type="term" value="P:establishment of mitotic spindle orientation"/>
    <property type="evidence" value="ECO:0007669"/>
    <property type="project" value="UniProtKB-UniRule"/>
</dbReference>
<evidence type="ECO:0000313" key="15">
    <source>
        <dbReference type="Proteomes" id="UP001164286"/>
    </source>
</evidence>
<keyword evidence="1 11" id="KW-0813">Transport</keyword>
<evidence type="ECO:0000256" key="1">
    <source>
        <dbReference type="ARBA" id="ARBA00022448"/>
    </source>
</evidence>
<dbReference type="PANTHER" id="PTHR19846:SF0">
    <property type="entry name" value="PRE-MRNA PROCESSING FACTOR 4"/>
    <property type="match status" value="1"/>
</dbReference>
<dbReference type="InterPro" id="IPR001680">
    <property type="entry name" value="WD40_rpt"/>
</dbReference>
<dbReference type="GO" id="GO:0017070">
    <property type="term" value="F:U6 snRNA binding"/>
    <property type="evidence" value="ECO:0007669"/>
    <property type="project" value="TreeGrafter"/>
</dbReference>
<feature type="repeat" description="WD" evidence="12">
    <location>
        <begin position="235"/>
        <end position="276"/>
    </location>
</feature>
<dbReference type="Proteomes" id="UP001164286">
    <property type="component" value="Unassembled WGS sequence"/>
</dbReference>
<comment type="function">
    <text evidence="11">Positively regulates the activity of the minus-end directed microtubule motor protein dynein. May enhance dynein-mediated microtubule sliding by targeting dynein to the microtubule plus end. Required for nuclear migration during vegetative growth as well as development. Required for retrograde early endosome (EE) transport from the hyphal tip. Required for localization of dynein to the mitotic spindle poles. Recruits additional proteins to the dynein complex at SPBs.</text>
</comment>
<dbReference type="InterPro" id="IPR017252">
    <property type="entry name" value="Dynein_regulator_LIS1"/>
</dbReference>
<dbReference type="GO" id="GO:0005737">
    <property type="term" value="C:cytoplasm"/>
    <property type="evidence" value="ECO:0007669"/>
    <property type="project" value="UniProtKB-UniRule"/>
</dbReference>
<evidence type="ECO:0000256" key="10">
    <source>
        <dbReference type="ARBA" id="ARBA00023306"/>
    </source>
</evidence>
<keyword evidence="5 11" id="KW-0493">Microtubule</keyword>
<dbReference type="Pfam" id="PF24951">
    <property type="entry name" value="LisH_PAC1"/>
    <property type="match status" value="1"/>
</dbReference>
<keyword evidence="6" id="KW-0677">Repeat</keyword>
<comment type="subunit">
    <text evidence="11">Self-associates. Interacts with NDL1 and dynein.</text>
</comment>
<evidence type="ECO:0000313" key="14">
    <source>
        <dbReference type="EMBL" id="KAI9631977.1"/>
    </source>
</evidence>
<dbReference type="GO" id="GO:0005875">
    <property type="term" value="C:microtubule associated complex"/>
    <property type="evidence" value="ECO:0007669"/>
    <property type="project" value="UniProtKB-UniRule"/>
</dbReference>
<dbReference type="FunFam" id="1.20.960.30:FF:000002">
    <property type="entry name" value="Platelet-activating factor acetylhydrolase ib"/>
    <property type="match status" value="1"/>
</dbReference>
<dbReference type="InterPro" id="IPR036322">
    <property type="entry name" value="WD40_repeat_dom_sf"/>
</dbReference>
<evidence type="ECO:0000256" key="6">
    <source>
        <dbReference type="ARBA" id="ARBA00022737"/>
    </source>
</evidence>
<feature type="repeat" description="WD" evidence="12">
    <location>
        <begin position="108"/>
        <end position="149"/>
    </location>
</feature>
<dbReference type="GO" id="GO:0051301">
    <property type="term" value="P:cell division"/>
    <property type="evidence" value="ECO:0007669"/>
    <property type="project" value="UniProtKB-KW"/>
</dbReference>
<evidence type="ECO:0000256" key="5">
    <source>
        <dbReference type="ARBA" id="ARBA00022701"/>
    </source>
</evidence>
<dbReference type="CDD" id="cd00200">
    <property type="entry name" value="WD40"/>
    <property type="match status" value="1"/>
</dbReference>
<dbReference type="AlphaFoldDB" id="A0AA38LPG6"/>
<dbReference type="InterPro" id="IPR006594">
    <property type="entry name" value="LisH"/>
</dbReference>
<dbReference type="PROSITE" id="PS00678">
    <property type="entry name" value="WD_REPEATS_1"/>
    <property type="match status" value="5"/>
</dbReference>
<dbReference type="GO" id="GO:0000922">
    <property type="term" value="C:spindle pole"/>
    <property type="evidence" value="ECO:0007669"/>
    <property type="project" value="UniProtKB-SubCell"/>
</dbReference>
<keyword evidence="9 11" id="KW-0206">Cytoskeleton</keyword>
<keyword evidence="10 11" id="KW-0131">Cell cycle</keyword>
<proteinExistence type="inferred from homology"/>
<dbReference type="Pfam" id="PF00400">
    <property type="entry name" value="WD40"/>
    <property type="match status" value="7"/>
</dbReference>
<dbReference type="SUPFAM" id="SSF50978">
    <property type="entry name" value="WD40 repeat-like"/>
    <property type="match status" value="1"/>
</dbReference>
<dbReference type="GO" id="GO:0023052">
    <property type="term" value="P:signaling"/>
    <property type="evidence" value="ECO:0007669"/>
    <property type="project" value="UniProtKB-ARBA"/>
</dbReference>
<accession>A0AA38LPG6</accession>
<dbReference type="GO" id="GO:0030621">
    <property type="term" value="F:U4 snRNA binding"/>
    <property type="evidence" value="ECO:0007669"/>
    <property type="project" value="TreeGrafter"/>
</dbReference>
<dbReference type="Gene3D" id="2.130.10.10">
    <property type="entry name" value="YVTN repeat-like/Quinoprotein amine dehydrogenase"/>
    <property type="match status" value="1"/>
</dbReference>
<dbReference type="GO" id="GO:0000398">
    <property type="term" value="P:mRNA splicing, via spliceosome"/>
    <property type="evidence" value="ECO:0007669"/>
    <property type="project" value="TreeGrafter"/>
</dbReference>
<dbReference type="EMBL" id="JAKWFO010000016">
    <property type="protein sequence ID" value="KAI9631977.1"/>
    <property type="molecule type" value="Genomic_DNA"/>
</dbReference>
<keyword evidence="4 11" id="KW-0132">Cell division</keyword>
<feature type="domain" description="PAC1-like LisH-like dimerisation" evidence="13">
    <location>
        <begin position="7"/>
        <end position="42"/>
    </location>
</feature>
<dbReference type="SMART" id="SM00320">
    <property type="entry name" value="WD40"/>
    <property type="match status" value="7"/>
</dbReference>
<dbReference type="GO" id="GO:0007154">
    <property type="term" value="P:cell communication"/>
    <property type="evidence" value="ECO:0007669"/>
    <property type="project" value="UniProtKB-ARBA"/>
</dbReference>
<evidence type="ECO:0000256" key="4">
    <source>
        <dbReference type="ARBA" id="ARBA00022618"/>
    </source>
</evidence>
<dbReference type="PROSITE" id="PS50294">
    <property type="entry name" value="WD_REPEATS_REGION"/>
    <property type="match status" value="5"/>
</dbReference>
<keyword evidence="15" id="KW-1185">Reference proteome</keyword>
<dbReference type="InterPro" id="IPR015943">
    <property type="entry name" value="WD40/YVTN_repeat-like_dom_sf"/>
</dbReference>
<comment type="subcellular location">
    <subcellularLocation>
        <location evidence="11">Cytoplasm</location>
        <location evidence="11">Cytoskeleton</location>
    </subcellularLocation>
    <subcellularLocation>
        <location evidence="11">Cytoplasm</location>
        <location evidence="11">Cytoskeleton</location>
        <location evidence="11">Spindle pole</location>
    </subcellularLocation>
    <text evidence="11">Localizes to the plus ends of microtubules at the hyphal tip and the mitotic spindle poles.</text>
</comment>
<evidence type="ECO:0000256" key="11">
    <source>
        <dbReference type="HAMAP-Rule" id="MF_03141"/>
    </source>
</evidence>
<keyword evidence="2 11" id="KW-0963">Cytoplasm</keyword>
<feature type="repeat" description="WD" evidence="12">
    <location>
        <begin position="343"/>
        <end position="384"/>
    </location>
</feature>
<keyword evidence="7 11" id="KW-0498">Mitosis</keyword>
<evidence type="ECO:0000259" key="13">
    <source>
        <dbReference type="Pfam" id="PF24951"/>
    </source>
</evidence>
<keyword evidence="8 11" id="KW-0175">Coiled coil</keyword>
<comment type="similarity">
    <text evidence="11">Belongs to the WD repeat LIS1/nudF family.</text>
</comment>